<evidence type="ECO:0000313" key="4">
    <source>
        <dbReference type="Proteomes" id="UP001157974"/>
    </source>
</evidence>
<gene>
    <name evidence="3" type="ORF">NDN08_000527</name>
</gene>
<feature type="compositionally biased region" description="Acidic residues" evidence="2">
    <location>
        <begin position="17"/>
        <end position="33"/>
    </location>
</feature>
<dbReference type="EMBL" id="JAMWBK010000006">
    <property type="protein sequence ID" value="KAJ8903997.1"/>
    <property type="molecule type" value="Genomic_DNA"/>
</dbReference>
<dbReference type="AlphaFoldDB" id="A0AAV8USC7"/>
<evidence type="ECO:0000256" key="1">
    <source>
        <dbReference type="SAM" id="Coils"/>
    </source>
</evidence>
<feature type="compositionally biased region" description="Polar residues" evidence="2">
    <location>
        <begin position="139"/>
        <end position="163"/>
    </location>
</feature>
<sequence>MSAGSDLEFQWRLPSEESPDCDTELSSEGDQDEAPPAQTGPSENARSSAGGLMGIIIENQLQRIRELEQLQESLDRERRSLEVHAMSLEDGKGVKRSPPKAPDTNITLNEQAASVGVDRITANNRQVPQPLNFMRGKPSQDQVGSETTPEPESFSNKQPAGKT</sequence>
<feature type="coiled-coil region" evidence="1">
    <location>
        <begin position="57"/>
        <end position="84"/>
    </location>
</feature>
<proteinExistence type="predicted"/>
<feature type="region of interest" description="Disordered" evidence="2">
    <location>
        <begin position="117"/>
        <end position="163"/>
    </location>
</feature>
<feature type="region of interest" description="Disordered" evidence="2">
    <location>
        <begin position="85"/>
        <end position="105"/>
    </location>
</feature>
<feature type="region of interest" description="Disordered" evidence="2">
    <location>
        <begin position="1"/>
        <end position="51"/>
    </location>
</feature>
<comment type="caution">
    <text evidence="3">The sequence shown here is derived from an EMBL/GenBank/DDBJ whole genome shotgun (WGS) entry which is preliminary data.</text>
</comment>
<accession>A0AAV8USC7</accession>
<evidence type="ECO:0000313" key="3">
    <source>
        <dbReference type="EMBL" id="KAJ8903997.1"/>
    </source>
</evidence>
<name>A0AAV8USC7_9RHOD</name>
<protein>
    <submittedName>
        <fullName evidence="3">Uncharacterized protein</fullName>
    </submittedName>
</protein>
<reference evidence="3 4" key="1">
    <citation type="journal article" date="2023" name="Nat. Commun.">
        <title>Origin of minicircular mitochondrial genomes in red algae.</title>
        <authorList>
            <person name="Lee Y."/>
            <person name="Cho C.H."/>
            <person name="Lee Y.M."/>
            <person name="Park S.I."/>
            <person name="Yang J.H."/>
            <person name="West J.A."/>
            <person name="Bhattacharya D."/>
            <person name="Yoon H.S."/>
        </authorList>
    </citation>
    <scope>NUCLEOTIDE SEQUENCE [LARGE SCALE GENOMIC DNA]</scope>
    <source>
        <strain evidence="3 4">CCMP1338</strain>
        <tissue evidence="3">Whole cell</tissue>
    </source>
</reference>
<keyword evidence="4" id="KW-1185">Reference proteome</keyword>
<organism evidence="3 4">
    <name type="scientific">Rhodosorus marinus</name>
    <dbReference type="NCBI Taxonomy" id="101924"/>
    <lineage>
        <taxon>Eukaryota</taxon>
        <taxon>Rhodophyta</taxon>
        <taxon>Stylonematophyceae</taxon>
        <taxon>Stylonematales</taxon>
        <taxon>Stylonemataceae</taxon>
        <taxon>Rhodosorus</taxon>
    </lineage>
</organism>
<evidence type="ECO:0000256" key="2">
    <source>
        <dbReference type="SAM" id="MobiDB-lite"/>
    </source>
</evidence>
<keyword evidence="1" id="KW-0175">Coiled coil</keyword>
<dbReference type="Proteomes" id="UP001157974">
    <property type="component" value="Unassembled WGS sequence"/>
</dbReference>